<evidence type="ECO:0000256" key="1">
    <source>
        <dbReference type="ARBA" id="ARBA00004308"/>
    </source>
</evidence>
<evidence type="ECO:0000256" key="3">
    <source>
        <dbReference type="ARBA" id="ARBA00022692"/>
    </source>
</evidence>
<evidence type="ECO:0000256" key="6">
    <source>
        <dbReference type="ARBA" id="ARBA00023136"/>
    </source>
</evidence>
<keyword evidence="2" id="KW-0813">Transport</keyword>
<keyword evidence="3 9" id="KW-0812">Transmembrane</keyword>
<dbReference type="Gene3D" id="2.70.130.10">
    <property type="entry name" value="Mannose-6-phosphate receptor binding domain"/>
    <property type="match status" value="1"/>
</dbReference>
<evidence type="ECO:0000256" key="2">
    <source>
        <dbReference type="ARBA" id="ARBA00022448"/>
    </source>
</evidence>
<comment type="subcellular location">
    <subcellularLocation>
        <location evidence="1">Endomembrane system</location>
    </subcellularLocation>
</comment>
<keyword evidence="13" id="KW-1185">Reference proteome</keyword>
<dbReference type="GO" id="GO:0000139">
    <property type="term" value="C:Golgi membrane"/>
    <property type="evidence" value="ECO:0007669"/>
    <property type="project" value="UniProtKB-SubCell"/>
</dbReference>
<keyword evidence="5 9" id="KW-1133">Transmembrane helix</keyword>
<dbReference type="EMBL" id="JBAMIC010000003">
    <property type="protein sequence ID" value="KAK7109997.1"/>
    <property type="molecule type" value="Genomic_DNA"/>
</dbReference>
<dbReference type="Proteomes" id="UP001374579">
    <property type="component" value="Unassembled WGS sequence"/>
</dbReference>
<protein>
    <recommendedName>
        <fullName evidence="11">MRH domain-containing protein</fullName>
    </recommendedName>
</protein>
<dbReference type="Pfam" id="PF02157">
    <property type="entry name" value="Man-6-P_recep"/>
    <property type="match status" value="1"/>
</dbReference>
<feature type="chain" id="PRO_5042954328" description="MRH domain-containing protein" evidence="10">
    <location>
        <begin position="24"/>
        <end position="246"/>
    </location>
</feature>
<evidence type="ECO:0000256" key="9">
    <source>
        <dbReference type="SAM" id="Phobius"/>
    </source>
</evidence>
<dbReference type="PANTHER" id="PTHR15071:SF0">
    <property type="entry name" value="MANNOSE 6-PHOSPHATE RECEPTOR-LIKE PROTEIN 1"/>
    <property type="match status" value="1"/>
</dbReference>
<reference evidence="12 13" key="1">
    <citation type="submission" date="2024-02" db="EMBL/GenBank/DDBJ databases">
        <title>Chromosome-scale genome assembly of the rough periwinkle Littorina saxatilis.</title>
        <authorList>
            <person name="De Jode A."/>
            <person name="Faria R."/>
            <person name="Formenti G."/>
            <person name="Sims Y."/>
            <person name="Smith T.P."/>
            <person name="Tracey A."/>
            <person name="Wood J.M.D."/>
            <person name="Zagrodzka Z.B."/>
            <person name="Johannesson K."/>
            <person name="Butlin R.K."/>
            <person name="Leder E.H."/>
        </authorList>
    </citation>
    <scope>NUCLEOTIDE SEQUENCE [LARGE SCALE GENOMIC DNA]</scope>
    <source>
        <strain evidence="12">Snail1</strain>
        <tissue evidence="12">Muscle</tissue>
    </source>
</reference>
<sequence>MEAITKNFSIALLVLLISTFGTAEDCKRTAKCKCQTASGTVIDLNALSSGPNPRFTATDSKTKNIYYFSPCVPLVKQFCNITGDITMCQVVTGSQPIYWDAGDIGTDTFAGDPAANTLSVTFTGSKTVTTRHSKVNLICSGESRLDFLKEDPPVSGNYSFNLYTPVICPPSGSKSLSFGSILVIVFFVFFIVYWVGGFLFMKFVRRAEGLEVIPNYEFWKEIPLLIRDGIAFTARGCKGESTYEKI</sequence>
<accession>A0AAN9GIS4</accession>
<evidence type="ECO:0000256" key="4">
    <source>
        <dbReference type="ARBA" id="ARBA00022729"/>
    </source>
</evidence>
<dbReference type="GO" id="GO:0010008">
    <property type="term" value="C:endosome membrane"/>
    <property type="evidence" value="ECO:0007669"/>
    <property type="project" value="UniProtKB-SubCell"/>
</dbReference>
<feature type="transmembrane region" description="Helical" evidence="9">
    <location>
        <begin position="176"/>
        <end position="200"/>
    </location>
</feature>
<evidence type="ECO:0000259" key="11">
    <source>
        <dbReference type="PROSITE" id="PS51914"/>
    </source>
</evidence>
<keyword evidence="4 10" id="KW-0732">Signal</keyword>
<name>A0AAN9GIS4_9CAEN</name>
<feature type="domain" description="MRH" evidence="11">
    <location>
        <begin position="24"/>
        <end position="170"/>
    </location>
</feature>
<evidence type="ECO:0000256" key="7">
    <source>
        <dbReference type="ARBA" id="ARBA00023157"/>
    </source>
</evidence>
<dbReference type="AlphaFoldDB" id="A0AAN9GIS4"/>
<keyword evidence="6 9" id="KW-0472">Membrane</keyword>
<evidence type="ECO:0000256" key="10">
    <source>
        <dbReference type="SAM" id="SignalP"/>
    </source>
</evidence>
<evidence type="ECO:0000313" key="12">
    <source>
        <dbReference type="EMBL" id="KAK7109997.1"/>
    </source>
</evidence>
<organism evidence="12 13">
    <name type="scientific">Littorina saxatilis</name>
    <dbReference type="NCBI Taxonomy" id="31220"/>
    <lineage>
        <taxon>Eukaryota</taxon>
        <taxon>Metazoa</taxon>
        <taxon>Spiralia</taxon>
        <taxon>Lophotrochozoa</taxon>
        <taxon>Mollusca</taxon>
        <taxon>Gastropoda</taxon>
        <taxon>Caenogastropoda</taxon>
        <taxon>Littorinimorpha</taxon>
        <taxon>Littorinoidea</taxon>
        <taxon>Littorinidae</taxon>
        <taxon>Littorina</taxon>
    </lineage>
</organism>
<dbReference type="InterPro" id="IPR009011">
    <property type="entry name" value="Man6P_isomerase_rcpt-bd_dom_sf"/>
</dbReference>
<proteinExistence type="predicted"/>
<dbReference type="PANTHER" id="PTHR15071">
    <property type="entry name" value="MANNOSE-6-PHOSPHATE RECEPTOR FAMILY MEMBER"/>
    <property type="match status" value="1"/>
</dbReference>
<evidence type="ECO:0000256" key="5">
    <source>
        <dbReference type="ARBA" id="ARBA00022989"/>
    </source>
</evidence>
<dbReference type="PROSITE" id="PS51914">
    <property type="entry name" value="MRH"/>
    <property type="match status" value="1"/>
</dbReference>
<gene>
    <name evidence="12" type="ORF">V1264_013938</name>
</gene>
<keyword evidence="8" id="KW-0325">Glycoprotein</keyword>
<dbReference type="SUPFAM" id="SSF50911">
    <property type="entry name" value="Mannose 6-phosphate receptor domain"/>
    <property type="match status" value="1"/>
</dbReference>
<dbReference type="InterPro" id="IPR028927">
    <property type="entry name" value="Man-6-P_rcpt"/>
</dbReference>
<dbReference type="InterPro" id="IPR044865">
    <property type="entry name" value="MRH_dom"/>
</dbReference>
<evidence type="ECO:0000256" key="8">
    <source>
        <dbReference type="ARBA" id="ARBA00023180"/>
    </source>
</evidence>
<dbReference type="GO" id="GO:0005802">
    <property type="term" value="C:trans-Golgi network"/>
    <property type="evidence" value="ECO:0007669"/>
    <property type="project" value="TreeGrafter"/>
</dbReference>
<feature type="signal peptide" evidence="10">
    <location>
        <begin position="1"/>
        <end position="23"/>
    </location>
</feature>
<comment type="caution">
    <text evidence="12">The sequence shown here is derived from an EMBL/GenBank/DDBJ whole genome shotgun (WGS) entry which is preliminary data.</text>
</comment>
<evidence type="ECO:0000313" key="13">
    <source>
        <dbReference type="Proteomes" id="UP001374579"/>
    </source>
</evidence>
<keyword evidence="7" id="KW-1015">Disulfide bond</keyword>